<evidence type="ECO:0000313" key="1">
    <source>
        <dbReference type="EMBL" id="PRX52664.1"/>
    </source>
</evidence>
<accession>A0A2T0M5D7</accession>
<dbReference type="AlphaFoldDB" id="A0A2T0M5D7"/>
<reference evidence="1 2" key="1">
    <citation type="submission" date="2018-03" db="EMBL/GenBank/DDBJ databases">
        <title>Genomic Encyclopedia of Type Strains, Phase III (KMG-III): the genomes of soil and plant-associated and newly described type strains.</title>
        <authorList>
            <person name="Whitman W."/>
        </authorList>
    </citation>
    <scope>NUCLEOTIDE SEQUENCE [LARGE SCALE GENOMIC DNA]</scope>
    <source>
        <strain evidence="1 2">CGMCC 4.7104</strain>
    </source>
</reference>
<gene>
    <name evidence="1" type="ORF">B0I32_13161</name>
</gene>
<dbReference type="EMBL" id="PVNG01000031">
    <property type="protein sequence ID" value="PRX52664.1"/>
    <property type="molecule type" value="Genomic_DNA"/>
</dbReference>
<sequence>MSFSGVKLPEFDTLVARHTAVARQMEELAAQLHGELTSAGLDTTLAERIRKLAAQVGQEAEDLRKRQRIVREIERHKITLGASIGTGSLIAVPDSLRQAQGQLDGALAAKAAIAAGRGDAKAMAELQRYAGRVDDPDFVKALLAGLGAKGITELPAALGLQVRANVTSTRDPQQVKQVQQVMKLLSTALAKGTDPQDEAFMGEAYLDQLVKEGRAEHKALEVTYVGYQAQALIWRAGDGKPPFSERFMEVVGRDAVVHQKELSDSRTPYANSMDLATVLGISDSMQPGGPRMGQPGEPIKASVIDDLSQAAQYSLPAAQALLFHTPKGWKKSIMEYLLTDRLDGFNKTGNHAPFAALLQKALSGKDKESLKYTNDALVILKKELDGVFAAGADGRLEVKDPAKLERLSFLSGPVGVVMAAHIDQIFGVFDDRHPEIKDISRADMDRLLLFAARHEGASKALIGAEAQRMMVKIQESYRRDGGRSIENLLPPEARFMGHLLETRRLVLLAQAKSDEQARAEVKSMVSGVLGELTGPVGKLATRFGFLGDKAHDKLTPAAFEKLSALMAEQLIRGGLSMDEALNRASTERGMTMWMIEQMIAGAALAHGKLSDQARAEMKGAPFATDDDPPAFKPLDEIIADPAAYDAFIEWARLHFEIESRTQKVRLDMDNSAAFDVHDHLGIIRGY</sequence>
<name>A0A2T0M5D7_9ACTN</name>
<organism evidence="1 2">
    <name type="scientific">Nonomuraea fuscirosea</name>
    <dbReference type="NCBI Taxonomy" id="1291556"/>
    <lineage>
        <taxon>Bacteria</taxon>
        <taxon>Bacillati</taxon>
        <taxon>Actinomycetota</taxon>
        <taxon>Actinomycetes</taxon>
        <taxon>Streptosporangiales</taxon>
        <taxon>Streptosporangiaceae</taxon>
        <taxon>Nonomuraea</taxon>
    </lineage>
</organism>
<dbReference type="Proteomes" id="UP000238312">
    <property type="component" value="Unassembled WGS sequence"/>
</dbReference>
<comment type="caution">
    <text evidence="1">The sequence shown here is derived from an EMBL/GenBank/DDBJ whole genome shotgun (WGS) entry which is preliminary data.</text>
</comment>
<evidence type="ECO:0000313" key="2">
    <source>
        <dbReference type="Proteomes" id="UP000238312"/>
    </source>
</evidence>
<keyword evidence="2" id="KW-1185">Reference proteome</keyword>
<dbReference type="OrthoDB" id="4338521at2"/>
<dbReference type="RefSeq" id="WP_106251691.1">
    <property type="nucleotide sequence ID" value="NZ_PVNG01000031.1"/>
</dbReference>
<proteinExistence type="predicted"/>
<protein>
    <submittedName>
        <fullName evidence="1">Uncharacterized protein</fullName>
    </submittedName>
</protein>